<keyword evidence="2" id="KW-1185">Reference proteome</keyword>
<comment type="caution">
    <text evidence="1">The sequence shown here is derived from an EMBL/GenBank/DDBJ whole genome shotgun (WGS) entry which is preliminary data.</text>
</comment>
<dbReference type="PANTHER" id="PTHR24024:SF18">
    <property type="entry name" value="SHORT-CHAIN COLLAGEN C4-LIKE"/>
    <property type="match status" value="1"/>
</dbReference>
<protein>
    <recommendedName>
        <fullName evidence="3">Short-chain collagen C4-like</fullName>
    </recommendedName>
</protein>
<gene>
    <name evidence="1" type="ORF">BSL78_03006</name>
</gene>
<reference evidence="1 2" key="1">
    <citation type="journal article" date="2017" name="PLoS Biol.">
        <title>The sea cucumber genome provides insights into morphological evolution and visceral regeneration.</title>
        <authorList>
            <person name="Zhang X."/>
            <person name="Sun L."/>
            <person name="Yuan J."/>
            <person name="Sun Y."/>
            <person name="Gao Y."/>
            <person name="Zhang L."/>
            <person name="Li S."/>
            <person name="Dai H."/>
            <person name="Hamel J.F."/>
            <person name="Liu C."/>
            <person name="Yu Y."/>
            <person name="Liu S."/>
            <person name="Lin W."/>
            <person name="Guo K."/>
            <person name="Jin S."/>
            <person name="Xu P."/>
            <person name="Storey K.B."/>
            <person name="Huan P."/>
            <person name="Zhang T."/>
            <person name="Zhou Y."/>
            <person name="Zhang J."/>
            <person name="Lin C."/>
            <person name="Li X."/>
            <person name="Xing L."/>
            <person name="Huo D."/>
            <person name="Sun M."/>
            <person name="Wang L."/>
            <person name="Mercier A."/>
            <person name="Li F."/>
            <person name="Yang H."/>
            <person name="Xiang J."/>
        </authorList>
    </citation>
    <scope>NUCLEOTIDE SEQUENCE [LARGE SCALE GENOMIC DNA]</scope>
    <source>
        <strain evidence="1">Shaxun</strain>
        <tissue evidence="1">Muscle</tissue>
    </source>
</reference>
<dbReference type="PANTHER" id="PTHR24024">
    <property type="entry name" value="PULMONARY SURFACTANT-ASSOCIATED PROTEIN A"/>
    <property type="match status" value="1"/>
</dbReference>
<evidence type="ECO:0000313" key="1">
    <source>
        <dbReference type="EMBL" id="PIK60101.1"/>
    </source>
</evidence>
<sequence>MCDRERLKCWVAQLLGCGVPCISLRERRASDTEQDVSTVPDLSTLLQSQSNFQSAYFLGQCLMCPPGPQGPNGLRVNEACRERWQRCDLDRLFSSSAEVPKYDNKDRYDASVEYIPLGAKYTRWGKPFCREDAELIYEGVMAGAHYNHAGGASNYLCLSKDPIFDEPVAGFQHNAFLYGTEYETSASQSLPHLQNTEAPCAVCLAPSRTITLMVPGRTECPTGERDWNLEYKGILMSQHHSQSRTEYICVDAEAEVIPETSGNHNGALLYIVEATCATGGGIPCETYTAGYEVTCAVCSL</sequence>
<evidence type="ECO:0000313" key="2">
    <source>
        <dbReference type="Proteomes" id="UP000230750"/>
    </source>
</evidence>
<dbReference type="Proteomes" id="UP000230750">
    <property type="component" value="Unassembled WGS sequence"/>
</dbReference>
<name>A0A2G8LIP2_STIJA</name>
<dbReference type="OrthoDB" id="6086925at2759"/>
<evidence type="ECO:0008006" key="3">
    <source>
        <dbReference type="Google" id="ProtNLM"/>
    </source>
</evidence>
<dbReference type="AlphaFoldDB" id="A0A2G8LIP2"/>
<proteinExistence type="predicted"/>
<dbReference type="EMBL" id="MRZV01000066">
    <property type="protein sequence ID" value="PIK60101.1"/>
    <property type="molecule type" value="Genomic_DNA"/>
</dbReference>
<accession>A0A2G8LIP2</accession>
<organism evidence="1 2">
    <name type="scientific">Stichopus japonicus</name>
    <name type="common">Sea cucumber</name>
    <dbReference type="NCBI Taxonomy" id="307972"/>
    <lineage>
        <taxon>Eukaryota</taxon>
        <taxon>Metazoa</taxon>
        <taxon>Echinodermata</taxon>
        <taxon>Eleutherozoa</taxon>
        <taxon>Echinozoa</taxon>
        <taxon>Holothuroidea</taxon>
        <taxon>Aspidochirotacea</taxon>
        <taxon>Aspidochirotida</taxon>
        <taxon>Stichopodidae</taxon>
        <taxon>Apostichopus</taxon>
    </lineage>
</organism>
<dbReference type="GO" id="GO:0005615">
    <property type="term" value="C:extracellular space"/>
    <property type="evidence" value="ECO:0007669"/>
    <property type="project" value="TreeGrafter"/>
</dbReference>
<dbReference type="InterPro" id="IPR051077">
    <property type="entry name" value="Ca-dependent_lectin"/>
</dbReference>